<dbReference type="EMBL" id="CABVGP010000002">
    <property type="protein sequence ID" value="VVJ21449.1"/>
    <property type="molecule type" value="Genomic_DNA"/>
</dbReference>
<proteinExistence type="predicted"/>
<keyword evidence="2" id="KW-1185">Reference proteome</keyword>
<dbReference type="InterPro" id="IPR009003">
    <property type="entry name" value="Peptidase_S1_PA"/>
</dbReference>
<sequence>MCLLDSSGRALGAGMLLGESTVLTCAHVVQAAGEEALSPDGPAAQLVVRFVGLPGTPEAYAGVRPGCWVPPLPDGRGDVALLELSEAFPGVPGAPLVRLGVVRDRVVHTYGFPAPHQHGVWVNDAELAGPAGAGSEWIQLNSKPPGERVRRGFSGAGVIDKATDAVLGMVVTEYTDERLGLAYLIPVETIVRHVPEVARWVGEPPRPACGPLVVVIGDRDSAVVRDFLTQVRRERRGSPPGRGERLAAIVDATGKTADEVAEKVSAGISTEEVTTVLATNPEDVAVAVAGVDAARAPEEVLTGAVKPLMDKGATVLVQFSGPDSPGVHLARRWESERNARRLDRLALLVEMVEHEEERTRERAAQVGTRTHPAAEVPGPAADLRLRLAALSSAGEHIDPGRVRRALTVTERDAETARRELVRLHADLDAHAARHDELLGRLRAYNAKATDAGLMEDEELAERYRPAMTALNALPADLVAAAELVEGYIRAVRHRLEGV</sequence>
<dbReference type="Pfam" id="PF13365">
    <property type="entry name" value="Trypsin_2"/>
    <property type="match status" value="1"/>
</dbReference>
<reference evidence="1 2" key="1">
    <citation type="submission" date="2019-09" db="EMBL/GenBank/DDBJ databases">
        <authorList>
            <person name="Leyn A S."/>
        </authorList>
    </citation>
    <scope>NUCLEOTIDE SEQUENCE [LARGE SCALE GENOMIC DNA]</scope>
    <source>
        <strain evidence="1">AA231_1</strain>
    </source>
</reference>
<dbReference type="SUPFAM" id="SSF50494">
    <property type="entry name" value="Trypsin-like serine proteases"/>
    <property type="match status" value="1"/>
</dbReference>
<evidence type="ECO:0000313" key="2">
    <source>
        <dbReference type="Proteomes" id="UP000399805"/>
    </source>
</evidence>
<evidence type="ECO:0008006" key="3">
    <source>
        <dbReference type="Google" id="ProtNLM"/>
    </source>
</evidence>
<accession>A0A6I8M1S5</accession>
<dbReference type="Proteomes" id="UP000399805">
    <property type="component" value="Unassembled WGS sequence"/>
</dbReference>
<dbReference type="RefSeq" id="WP_155546408.1">
    <property type="nucleotide sequence ID" value="NZ_CABVGP010000002.1"/>
</dbReference>
<name>A0A6I8M1S5_9PSEU</name>
<dbReference type="AlphaFoldDB" id="A0A6I8M1S5"/>
<gene>
    <name evidence="1" type="ORF">AA23TX_06470</name>
</gene>
<organism evidence="1 2">
    <name type="scientific">Amycolatopsis camponoti</name>
    <dbReference type="NCBI Taxonomy" id="2606593"/>
    <lineage>
        <taxon>Bacteria</taxon>
        <taxon>Bacillati</taxon>
        <taxon>Actinomycetota</taxon>
        <taxon>Actinomycetes</taxon>
        <taxon>Pseudonocardiales</taxon>
        <taxon>Pseudonocardiaceae</taxon>
        <taxon>Amycolatopsis</taxon>
    </lineage>
</organism>
<evidence type="ECO:0000313" key="1">
    <source>
        <dbReference type="EMBL" id="VVJ21449.1"/>
    </source>
</evidence>
<protein>
    <recommendedName>
        <fullName evidence="3">Serine protease</fullName>
    </recommendedName>
</protein>